<keyword evidence="3" id="KW-1185">Reference proteome</keyword>
<reference evidence="2" key="2">
    <citation type="submission" date="2018-10" db="UniProtKB">
        <authorList>
            <consortium name="EnsemblPlants"/>
        </authorList>
    </citation>
    <scope>IDENTIFICATION</scope>
</reference>
<dbReference type="Gramene" id="TraesCS2B02G357800.1">
    <property type="protein sequence ID" value="TraesCS2B02G357800.1.cds1"/>
    <property type="gene ID" value="TraesCS2B02G357800"/>
</dbReference>
<accession>A0A3B6C8L4</accession>
<organism evidence="2">
    <name type="scientific">Triticum aestivum</name>
    <name type="common">Wheat</name>
    <dbReference type="NCBI Taxonomy" id="4565"/>
    <lineage>
        <taxon>Eukaryota</taxon>
        <taxon>Viridiplantae</taxon>
        <taxon>Streptophyta</taxon>
        <taxon>Embryophyta</taxon>
        <taxon>Tracheophyta</taxon>
        <taxon>Spermatophyta</taxon>
        <taxon>Magnoliopsida</taxon>
        <taxon>Liliopsida</taxon>
        <taxon>Poales</taxon>
        <taxon>Poaceae</taxon>
        <taxon>BOP clade</taxon>
        <taxon>Pooideae</taxon>
        <taxon>Triticodae</taxon>
        <taxon>Triticeae</taxon>
        <taxon>Triticinae</taxon>
        <taxon>Triticum</taxon>
    </lineage>
</organism>
<sequence>MIRPTMAWKSAVQTLDEGGKAFTKGAEILRQFASVTEAELAAGKPVPTREFDSVAALAEETALRLLDRAAKEAEAGEQTAAAFVGRPGAKKLAEARRRHAASVAGLRTQAAEFAAFRRRMASLPAVEELDSSELRPRGGSTAGVEGTERREARTRKPNARYLGDEWSS</sequence>
<dbReference type="Gramene" id="TraesSYM2B03G00991180.1">
    <property type="protein sequence ID" value="TraesSYM2B03G00991180.1.CDS1"/>
    <property type="gene ID" value="TraesSYM2B03G00991180"/>
</dbReference>
<feature type="region of interest" description="Disordered" evidence="1">
    <location>
        <begin position="126"/>
        <end position="168"/>
    </location>
</feature>
<reference evidence="2" key="1">
    <citation type="submission" date="2018-08" db="EMBL/GenBank/DDBJ databases">
        <authorList>
            <person name="Rossello M."/>
        </authorList>
    </citation>
    <scope>NUCLEOTIDE SEQUENCE [LARGE SCALE GENOMIC DNA]</scope>
    <source>
        <strain evidence="2">cv. Chinese Spring</strain>
    </source>
</reference>
<dbReference type="Gramene" id="TraesMAC2B03G00974340.1">
    <property type="protein sequence ID" value="TraesMAC2B03G00974340.1.CDS1"/>
    <property type="gene ID" value="TraesMAC2B03G00974340"/>
</dbReference>
<dbReference type="OMA" id="MAWKSAV"/>
<dbReference type="Gramene" id="TraesSTA2B03G00973040.1">
    <property type="protein sequence ID" value="TraesSTA2B03G00973040.1.CDS1"/>
    <property type="gene ID" value="TraesSTA2B03G00973040"/>
</dbReference>
<dbReference type="Proteomes" id="UP000019116">
    <property type="component" value="Chromosome 2B"/>
</dbReference>
<protein>
    <submittedName>
        <fullName evidence="2">Uncharacterized protein</fullName>
    </submittedName>
</protein>
<dbReference type="AlphaFoldDB" id="A0A3B6C8L4"/>
<dbReference type="Gramene" id="TraesNOR2B03G00990490.1">
    <property type="protein sequence ID" value="TraesNOR2B03G00990490.1.CDS1"/>
    <property type="gene ID" value="TraesNOR2B03G00990490"/>
</dbReference>
<dbReference type="EnsemblPlants" id="TraesCS2B02G357800.1">
    <property type="protein sequence ID" value="TraesCS2B02G357800.1.cds1"/>
    <property type="gene ID" value="TraesCS2B02G357800"/>
</dbReference>
<proteinExistence type="predicted"/>
<dbReference type="Gramene" id="TraesCS2B03G0923200.1">
    <property type="protein sequence ID" value="TraesCS2B03G0923200.1.CDS1"/>
    <property type="gene ID" value="TraesCS2B03G0923200"/>
</dbReference>
<name>A0A3B6C8L4_WHEAT</name>
<evidence type="ECO:0000313" key="3">
    <source>
        <dbReference type="Proteomes" id="UP000019116"/>
    </source>
</evidence>
<evidence type="ECO:0000256" key="1">
    <source>
        <dbReference type="SAM" id="MobiDB-lite"/>
    </source>
</evidence>
<evidence type="ECO:0000313" key="2">
    <source>
        <dbReference type="EnsemblPlants" id="TraesCS2B02G357800.1.cds1"/>
    </source>
</evidence>